<protein>
    <submittedName>
        <fullName evidence="2">Uncharacterized protein</fullName>
    </submittedName>
</protein>
<evidence type="ECO:0000313" key="2">
    <source>
        <dbReference type="EMBL" id="OZG51744.1"/>
    </source>
</evidence>
<keyword evidence="3" id="KW-1185">Reference proteome</keyword>
<comment type="caution">
    <text evidence="2">The sequence shown here is derived from an EMBL/GenBank/DDBJ whole genome shotgun (WGS) entry which is preliminary data.</text>
</comment>
<proteinExistence type="predicted"/>
<evidence type="ECO:0000313" key="3">
    <source>
        <dbReference type="Proteomes" id="UP000216725"/>
    </source>
</evidence>
<gene>
    <name evidence="2" type="ORF">PSRA_0824</name>
</gene>
<dbReference type="EMBL" id="MWWR01000006">
    <property type="protein sequence ID" value="OZG51744.1"/>
    <property type="molecule type" value="Genomic_DNA"/>
</dbReference>
<organism evidence="2 3">
    <name type="scientific">Pseudoscardovia radai</name>
    <dbReference type="NCBI Taxonomy" id="987066"/>
    <lineage>
        <taxon>Bacteria</taxon>
        <taxon>Bacillati</taxon>
        <taxon>Actinomycetota</taxon>
        <taxon>Actinomycetes</taxon>
        <taxon>Bifidobacteriales</taxon>
        <taxon>Bifidobacteriaceae</taxon>
        <taxon>Pseudoscardovia</taxon>
    </lineage>
</organism>
<evidence type="ECO:0000256" key="1">
    <source>
        <dbReference type="SAM" id="MobiDB-lite"/>
    </source>
</evidence>
<sequence length="198" mass="21269">MFEEFTQQGEKTRAAFNGSSQPGDTVTGTITGSREVPATEFGTGKPVISKFTGKQLMKTVITIQTTLRDDPDDDGLRGVWIKQWGDQARAFGAAVRDAGFTPGEGDVLTVTLKGTKETKSGFREKVWEYKLTRGQHTVAGTSTFTQAAQQSAPAQHAQTAQTDAQAKADQLRALGVPESEIQRLTGGQQADPYGPADF</sequence>
<accession>A0A261EY07</accession>
<feature type="region of interest" description="Disordered" evidence="1">
    <location>
        <begin position="176"/>
        <end position="198"/>
    </location>
</feature>
<dbReference type="AlphaFoldDB" id="A0A261EY07"/>
<feature type="compositionally biased region" description="Polar residues" evidence="1">
    <location>
        <begin position="17"/>
        <end position="32"/>
    </location>
</feature>
<feature type="region of interest" description="Disordered" evidence="1">
    <location>
        <begin position="1"/>
        <end position="35"/>
    </location>
</feature>
<reference evidence="2 3" key="1">
    <citation type="journal article" date="2017" name="BMC Genomics">
        <title>Comparative genomic and phylogenomic analyses of the Bifidobacteriaceae family.</title>
        <authorList>
            <person name="Lugli G.A."/>
            <person name="Milani C."/>
            <person name="Turroni F."/>
            <person name="Duranti S."/>
            <person name="Mancabelli L."/>
            <person name="Mangifesta M."/>
            <person name="Ferrario C."/>
            <person name="Modesto M."/>
            <person name="Mattarelli P."/>
            <person name="Jiri K."/>
            <person name="van Sinderen D."/>
            <person name="Ventura M."/>
        </authorList>
    </citation>
    <scope>NUCLEOTIDE SEQUENCE [LARGE SCALE GENOMIC DNA]</scope>
    <source>
        <strain evidence="2 3">DSM 24742</strain>
    </source>
</reference>
<dbReference type="RefSeq" id="WP_094660653.1">
    <property type="nucleotide sequence ID" value="NZ_MWWR01000006.1"/>
</dbReference>
<dbReference type="Proteomes" id="UP000216725">
    <property type="component" value="Unassembled WGS sequence"/>
</dbReference>
<name>A0A261EY07_9BIFI</name>